<reference evidence="2 3" key="1">
    <citation type="submission" date="2023-12" db="EMBL/GenBank/DDBJ databases">
        <title>Stenotrophomonas guangdongensis sp. nov., isolated from wilted pepper plants (Capsicum annuum).</title>
        <authorList>
            <person name="Qiu M."/>
            <person name="Li Y."/>
            <person name="Liu Q."/>
            <person name="Zhang X."/>
            <person name="Huang Y."/>
            <person name="Guo R."/>
            <person name="Hu M."/>
            <person name="Zhou J."/>
            <person name="Zhou X."/>
        </authorList>
    </citation>
    <scope>NUCLEOTIDE SEQUENCE [LARGE SCALE GENOMIC DNA]</scope>
    <source>
        <strain evidence="2 3">MH1</strain>
    </source>
</reference>
<feature type="compositionally biased region" description="Low complexity" evidence="1">
    <location>
        <begin position="224"/>
        <end position="238"/>
    </location>
</feature>
<organism evidence="2 3">
    <name type="scientific">Stenotrophomonas capsici</name>
    <dbReference type="NCBI Taxonomy" id="3110230"/>
    <lineage>
        <taxon>Bacteria</taxon>
        <taxon>Pseudomonadati</taxon>
        <taxon>Pseudomonadota</taxon>
        <taxon>Gammaproteobacteria</taxon>
        <taxon>Lysobacterales</taxon>
        <taxon>Lysobacteraceae</taxon>
        <taxon>Stenotrophomonas</taxon>
    </lineage>
</organism>
<evidence type="ECO:0000313" key="3">
    <source>
        <dbReference type="Proteomes" id="UP001301653"/>
    </source>
</evidence>
<feature type="compositionally biased region" description="Acidic residues" evidence="1">
    <location>
        <begin position="1"/>
        <end position="12"/>
    </location>
</feature>
<dbReference type="Pfam" id="PF13835">
    <property type="entry name" value="DUF4194"/>
    <property type="match status" value="1"/>
</dbReference>
<feature type="region of interest" description="Disordered" evidence="1">
    <location>
        <begin position="1"/>
        <end position="22"/>
    </location>
</feature>
<dbReference type="EMBL" id="JAYFUH010000095">
    <property type="protein sequence ID" value="MEA5667606.1"/>
    <property type="molecule type" value="Genomic_DNA"/>
</dbReference>
<protein>
    <submittedName>
        <fullName evidence="2">DUF4194 domain-containing protein</fullName>
    </submittedName>
</protein>
<gene>
    <name evidence="2" type="ORF">VA603_08705</name>
</gene>
<dbReference type="InterPro" id="IPR025449">
    <property type="entry name" value="JetB"/>
</dbReference>
<accession>A0ABU5V2Q1</accession>
<keyword evidence="3" id="KW-1185">Reference proteome</keyword>
<sequence length="238" mass="25897">MNWSETEIENEGEGQAAPAPAAPAINKDTGALFLGDTGRLPAEARRALCQLLAGPSVDAQRQPTQWTALLRHEDAVRSLLCELFLELVLDRDGGIAFTRQADTAELDSPTLLRSAPLTFIESVLLLHLRQQLAEADTRGERAVVEELELVEAMSIYQKNVSTDQAGYGKRVAAAIAKMRENQLLSKLRGSEDRYEISPALKLLFSAEDVQTLGEAYRQLREGEPAPAEAEAAGEGADE</sequence>
<name>A0ABU5V2Q1_9GAMM</name>
<feature type="region of interest" description="Disordered" evidence="1">
    <location>
        <begin position="219"/>
        <end position="238"/>
    </location>
</feature>
<dbReference type="Proteomes" id="UP001301653">
    <property type="component" value="Unassembled WGS sequence"/>
</dbReference>
<evidence type="ECO:0000256" key="1">
    <source>
        <dbReference type="SAM" id="MobiDB-lite"/>
    </source>
</evidence>
<dbReference type="RefSeq" id="WP_323438551.1">
    <property type="nucleotide sequence ID" value="NZ_JAYFUH010000095.1"/>
</dbReference>
<comment type="caution">
    <text evidence="2">The sequence shown here is derived from an EMBL/GenBank/DDBJ whole genome shotgun (WGS) entry which is preliminary data.</text>
</comment>
<proteinExistence type="predicted"/>
<evidence type="ECO:0000313" key="2">
    <source>
        <dbReference type="EMBL" id="MEA5667606.1"/>
    </source>
</evidence>